<dbReference type="Pfam" id="PF00298">
    <property type="entry name" value="Ribosomal_L11"/>
    <property type="match status" value="1"/>
</dbReference>
<feature type="domain" description="Large ribosomal subunit protein uL11 C-terminal" evidence="8">
    <location>
        <begin position="169"/>
        <end position="238"/>
    </location>
</feature>
<dbReference type="InterPro" id="IPR000911">
    <property type="entry name" value="Ribosomal_uL11"/>
</dbReference>
<accession>A0A238C3I3</accession>
<dbReference type="OrthoDB" id="1091498at2759"/>
<dbReference type="Proteomes" id="UP000242913">
    <property type="component" value="Unassembled WGS sequence"/>
</dbReference>
<dbReference type="InterPro" id="IPR020784">
    <property type="entry name" value="Ribosomal_uL11_N"/>
</dbReference>
<evidence type="ECO:0000259" key="9">
    <source>
        <dbReference type="Pfam" id="PF03946"/>
    </source>
</evidence>
<sequence>MVPINHIITITAPNIPRALLPTSTKRTIQHYCLTAANNILQTSDSALINFGLQRYATGHKIVGVVLQNLKFVDVIFSQEKMSAVAKVGARVRKKPVIKIIHNPLYKAIVKAQMATAAPPLGPILGKRGINVANFCKDFNRATSNIKPGTPLPIRVTIKPDRTYDMEICTPTSMWLLMRAAGIRRGATNPREEISGMITVKHIYEIAKIKANDKCLIGVPLKLICEQLIKTAHTIGLKIVREHLDPVEYRKFLEERKLIVDKELKKIEEEKAAKVLRTTPGSSTS</sequence>
<name>A0A238C3I3_9BILA</name>
<dbReference type="GO" id="GO:0006412">
    <property type="term" value="P:translation"/>
    <property type="evidence" value="ECO:0007669"/>
    <property type="project" value="InterPro"/>
</dbReference>
<organism evidence="10 11">
    <name type="scientific">Onchocerca flexuosa</name>
    <dbReference type="NCBI Taxonomy" id="387005"/>
    <lineage>
        <taxon>Eukaryota</taxon>
        <taxon>Metazoa</taxon>
        <taxon>Ecdysozoa</taxon>
        <taxon>Nematoda</taxon>
        <taxon>Chromadorea</taxon>
        <taxon>Rhabditida</taxon>
        <taxon>Spirurina</taxon>
        <taxon>Spiruromorpha</taxon>
        <taxon>Filarioidea</taxon>
        <taxon>Onchocercidae</taxon>
        <taxon>Onchocerca</taxon>
    </lineage>
</organism>
<dbReference type="Pfam" id="PF03946">
    <property type="entry name" value="Ribosomal_L11_N"/>
    <property type="match status" value="1"/>
</dbReference>
<dbReference type="SUPFAM" id="SSF46906">
    <property type="entry name" value="Ribosomal protein L11, C-terminal domain"/>
    <property type="match status" value="1"/>
</dbReference>
<dbReference type="SMART" id="SM00649">
    <property type="entry name" value="RL11"/>
    <property type="match status" value="1"/>
</dbReference>
<dbReference type="AlphaFoldDB" id="A0A238C3I3"/>
<evidence type="ECO:0000256" key="3">
    <source>
        <dbReference type="ARBA" id="ARBA00023274"/>
    </source>
</evidence>
<dbReference type="GO" id="GO:0003735">
    <property type="term" value="F:structural constituent of ribosome"/>
    <property type="evidence" value="ECO:0007669"/>
    <property type="project" value="InterPro"/>
</dbReference>
<dbReference type="GO" id="GO:0070180">
    <property type="term" value="F:large ribosomal subunit rRNA binding"/>
    <property type="evidence" value="ECO:0007669"/>
    <property type="project" value="TreeGrafter"/>
</dbReference>
<dbReference type="CDD" id="cd00349">
    <property type="entry name" value="Ribosomal_L11"/>
    <property type="match status" value="1"/>
</dbReference>
<dbReference type="HAMAP" id="MF_00736">
    <property type="entry name" value="Ribosomal_uL11"/>
    <property type="match status" value="1"/>
</dbReference>
<comment type="similarity">
    <text evidence="1 7">Belongs to the universal ribosomal protein uL11 family.</text>
</comment>
<dbReference type="EMBL" id="KZ269980">
    <property type="protein sequence ID" value="OZC11468.1"/>
    <property type="molecule type" value="Genomic_DNA"/>
</dbReference>
<proteinExistence type="inferred from homology"/>
<keyword evidence="2 7" id="KW-0689">Ribosomal protein</keyword>
<dbReference type="PANTHER" id="PTHR11661">
    <property type="entry name" value="60S RIBOSOMAL PROTEIN L12"/>
    <property type="match status" value="1"/>
</dbReference>
<dbReference type="Gene3D" id="3.30.1550.10">
    <property type="entry name" value="Ribosomal protein L11/L12, N-terminal domain"/>
    <property type="match status" value="1"/>
</dbReference>
<dbReference type="GO" id="GO:0005762">
    <property type="term" value="C:mitochondrial large ribosomal subunit"/>
    <property type="evidence" value="ECO:0007669"/>
    <property type="project" value="TreeGrafter"/>
</dbReference>
<evidence type="ECO:0000313" key="11">
    <source>
        <dbReference type="Proteomes" id="UP000242913"/>
    </source>
</evidence>
<dbReference type="InterPro" id="IPR036796">
    <property type="entry name" value="Ribosomal_uL11_N_sf"/>
</dbReference>
<dbReference type="InterPro" id="IPR036769">
    <property type="entry name" value="Ribosomal_uL11_C_sf"/>
</dbReference>
<dbReference type="FunFam" id="1.10.10.250:FF:000003">
    <property type="entry name" value="Mitochondrial ribosomal protein L11"/>
    <property type="match status" value="1"/>
</dbReference>
<comment type="subunit">
    <text evidence="4">Component of the mitochondrial ribosome large subunit (39S) which comprises a 16S rRNA and about 50 distinct proteins.</text>
</comment>
<dbReference type="PANTHER" id="PTHR11661:SF1">
    <property type="entry name" value="LARGE RIBOSOMAL SUBUNIT PROTEIN UL11M"/>
    <property type="match status" value="1"/>
</dbReference>
<evidence type="ECO:0000256" key="6">
    <source>
        <dbReference type="ARBA" id="ARBA00041455"/>
    </source>
</evidence>
<evidence type="ECO:0000259" key="8">
    <source>
        <dbReference type="Pfam" id="PF00298"/>
    </source>
</evidence>
<protein>
    <recommendedName>
        <fullName evidence="5">Large ribosomal subunit protein uL11m</fullName>
    </recommendedName>
    <alternativeName>
        <fullName evidence="6">39S ribosomal protein L11, mitochondrial</fullName>
    </alternativeName>
</protein>
<reference evidence="10 11" key="1">
    <citation type="submission" date="2015-12" db="EMBL/GenBank/DDBJ databases">
        <title>Draft genome of the nematode, Onchocerca flexuosa.</title>
        <authorList>
            <person name="Mitreva M."/>
        </authorList>
    </citation>
    <scope>NUCLEOTIDE SEQUENCE [LARGE SCALE GENOMIC DNA]</scope>
    <source>
        <strain evidence="10">Red Deer</strain>
    </source>
</reference>
<evidence type="ECO:0000313" key="10">
    <source>
        <dbReference type="EMBL" id="OZC11468.1"/>
    </source>
</evidence>
<dbReference type="SUPFAM" id="SSF54747">
    <property type="entry name" value="Ribosomal L11/L12e N-terminal domain"/>
    <property type="match status" value="1"/>
</dbReference>
<dbReference type="InterPro" id="IPR020783">
    <property type="entry name" value="Ribosomal_uL11_C"/>
</dbReference>
<evidence type="ECO:0000256" key="1">
    <source>
        <dbReference type="ARBA" id="ARBA00010537"/>
    </source>
</evidence>
<evidence type="ECO:0000256" key="7">
    <source>
        <dbReference type="RuleBase" id="RU003978"/>
    </source>
</evidence>
<keyword evidence="11" id="KW-1185">Reference proteome</keyword>
<gene>
    <name evidence="10" type="ORF">X798_01326</name>
</gene>
<feature type="domain" description="Large ribosomal subunit protein uL11 N-terminal" evidence="9">
    <location>
        <begin position="106"/>
        <end position="163"/>
    </location>
</feature>
<evidence type="ECO:0000256" key="2">
    <source>
        <dbReference type="ARBA" id="ARBA00022980"/>
    </source>
</evidence>
<evidence type="ECO:0000256" key="4">
    <source>
        <dbReference type="ARBA" id="ARBA00038782"/>
    </source>
</evidence>
<dbReference type="Gene3D" id="1.10.10.250">
    <property type="entry name" value="Ribosomal protein L11, C-terminal domain"/>
    <property type="match status" value="1"/>
</dbReference>
<evidence type="ECO:0000256" key="5">
    <source>
        <dbReference type="ARBA" id="ARBA00040104"/>
    </source>
</evidence>
<keyword evidence="3 7" id="KW-0687">Ribonucleoprotein</keyword>